<gene>
    <name evidence="1" type="ORF">JEM65_16520</name>
</gene>
<dbReference type="RefSeq" id="WP_199601977.1">
    <property type="nucleotide sequence ID" value="NZ_JAEHJZ010000041.1"/>
</dbReference>
<protein>
    <recommendedName>
        <fullName evidence="3">HNH endonuclease</fullName>
    </recommendedName>
</protein>
<dbReference type="Proteomes" id="UP000662373">
    <property type="component" value="Unassembled WGS sequence"/>
</dbReference>
<reference evidence="1 2" key="1">
    <citation type="submission" date="2020-09" db="EMBL/GenBank/DDBJ databases">
        <title>Draft genome of Gelidibacter salicanalis PAMC21136.</title>
        <authorList>
            <person name="Park H."/>
        </authorList>
    </citation>
    <scope>NUCLEOTIDE SEQUENCE [LARGE SCALE GENOMIC DNA]</scope>
    <source>
        <strain evidence="1 2">PAMC21136</strain>
    </source>
</reference>
<name>A0A934NJY9_9FLAO</name>
<keyword evidence="2" id="KW-1185">Reference proteome</keyword>
<proteinExistence type="predicted"/>
<organism evidence="1 2">
    <name type="scientific">Gelidibacter salicanalis</name>
    <dbReference type="NCBI Taxonomy" id="291193"/>
    <lineage>
        <taxon>Bacteria</taxon>
        <taxon>Pseudomonadati</taxon>
        <taxon>Bacteroidota</taxon>
        <taxon>Flavobacteriia</taxon>
        <taxon>Flavobacteriales</taxon>
        <taxon>Flavobacteriaceae</taxon>
        <taxon>Gelidibacter</taxon>
    </lineage>
</organism>
<evidence type="ECO:0000313" key="1">
    <source>
        <dbReference type="EMBL" id="MBJ7882239.1"/>
    </source>
</evidence>
<evidence type="ECO:0008006" key="3">
    <source>
        <dbReference type="Google" id="ProtNLM"/>
    </source>
</evidence>
<accession>A0A934NJY9</accession>
<evidence type="ECO:0000313" key="2">
    <source>
        <dbReference type="Proteomes" id="UP000662373"/>
    </source>
</evidence>
<sequence length="361" mass="41599">MAEQQTVLKNFGILASISWNSNDWSDEPTIEDLKASKYDYVKDNAHMHESLNFGHEIYPSENDGFFIGYTPMFNRPPALENSKNVRIVFFSSSDYRNKNRKTIVGFYGNPIFGEWFERTAEHTKFEKYNNGNILAKPKDIIYFKNPIVIDNEKVQDNGLLPSEKKISQQGFNYLNSDNVYNIISIALGLNPKNKKLKKFVDSFEHNVGLIKEEIDLVDFLDIIGDTTANTKKDIEKLEKKMRNQPPQIKQRISSFIERGAISNKVKRLTNHKCLVCEAMGENPYSFEKTNGINYIETHHVDLVSTLKKGVLGIGNLITVCANHHRQLHYGNSELINENETEFEFRIDNKQLKVRKITLPNN</sequence>
<dbReference type="EMBL" id="JAEHJZ010000041">
    <property type="protein sequence ID" value="MBJ7882239.1"/>
    <property type="molecule type" value="Genomic_DNA"/>
</dbReference>
<dbReference type="AlphaFoldDB" id="A0A934NJY9"/>
<comment type="caution">
    <text evidence="1">The sequence shown here is derived from an EMBL/GenBank/DDBJ whole genome shotgun (WGS) entry which is preliminary data.</text>
</comment>
<dbReference type="InterPro" id="IPR003615">
    <property type="entry name" value="HNH_nuc"/>
</dbReference>
<dbReference type="CDD" id="cd00085">
    <property type="entry name" value="HNHc"/>
    <property type="match status" value="1"/>
</dbReference>